<dbReference type="InterPro" id="IPR046335">
    <property type="entry name" value="LacI/GalR-like_sensor"/>
</dbReference>
<evidence type="ECO:0000256" key="2">
    <source>
        <dbReference type="ARBA" id="ARBA00023125"/>
    </source>
</evidence>
<evidence type="ECO:0000313" key="5">
    <source>
        <dbReference type="EMBL" id="AQP49936.1"/>
    </source>
</evidence>
<dbReference type="InterPro" id="IPR028082">
    <property type="entry name" value="Peripla_BP_I"/>
</dbReference>
<dbReference type="InterPro" id="IPR010982">
    <property type="entry name" value="Lambda_DNA-bd_dom_sf"/>
</dbReference>
<dbReference type="Pfam" id="PF00356">
    <property type="entry name" value="LacI"/>
    <property type="match status" value="1"/>
</dbReference>
<dbReference type="GO" id="GO:0003700">
    <property type="term" value="F:DNA-binding transcription factor activity"/>
    <property type="evidence" value="ECO:0007669"/>
    <property type="project" value="TreeGrafter"/>
</dbReference>
<keyword evidence="2" id="KW-0238">DNA-binding</keyword>
<dbReference type="PROSITE" id="PS00356">
    <property type="entry name" value="HTH_LACI_1"/>
    <property type="match status" value="1"/>
</dbReference>
<dbReference type="RefSeq" id="WP_077347727.1">
    <property type="nucleotide sequence ID" value="NZ_CP019607.1"/>
</dbReference>
<gene>
    <name evidence="5" type="ORF">BW733_02890</name>
</gene>
<dbReference type="Gene3D" id="1.10.260.40">
    <property type="entry name" value="lambda repressor-like DNA-binding domains"/>
    <property type="match status" value="1"/>
</dbReference>
<dbReference type="KEGG" id="tfa:BW733_02890"/>
<dbReference type="AlphaFoldDB" id="A0A1Q2CV17"/>
<dbReference type="Proteomes" id="UP000188235">
    <property type="component" value="Chromosome"/>
</dbReference>
<evidence type="ECO:0000256" key="3">
    <source>
        <dbReference type="ARBA" id="ARBA00023163"/>
    </source>
</evidence>
<dbReference type="SUPFAM" id="SSF53822">
    <property type="entry name" value="Periplasmic binding protein-like I"/>
    <property type="match status" value="1"/>
</dbReference>
<accession>A0A1Q2CV17</accession>
<organism evidence="5 6">
    <name type="scientific">Tessaracoccus flavescens</name>
    <dbReference type="NCBI Taxonomy" id="399497"/>
    <lineage>
        <taxon>Bacteria</taxon>
        <taxon>Bacillati</taxon>
        <taxon>Actinomycetota</taxon>
        <taxon>Actinomycetes</taxon>
        <taxon>Propionibacteriales</taxon>
        <taxon>Propionibacteriaceae</taxon>
        <taxon>Tessaracoccus</taxon>
    </lineage>
</organism>
<dbReference type="InterPro" id="IPR000843">
    <property type="entry name" value="HTH_LacI"/>
</dbReference>
<dbReference type="Gene3D" id="3.40.50.2300">
    <property type="match status" value="2"/>
</dbReference>
<feature type="domain" description="HTH lacI-type" evidence="4">
    <location>
        <begin position="6"/>
        <end position="59"/>
    </location>
</feature>
<dbReference type="SUPFAM" id="SSF47413">
    <property type="entry name" value="lambda repressor-like DNA-binding domains"/>
    <property type="match status" value="1"/>
</dbReference>
<proteinExistence type="predicted"/>
<name>A0A1Q2CV17_9ACTN</name>
<sequence length="329" mass="34856">MARRHTIYEVAAAAGVSIATVSRVLTKPDVVSPATREKVMLAVEELSYVPTGAARSLAARSNEAFGLALPELGGPYYAELLSGFEAAAAERGASVMVVLTRGKAHADKAVRRLAGRVDALAVMGGVEISESTLETLRRKVPLVVIAGGATEESFSTENVASARELTGHLLDEHSRTALRFVGDPERAPDVDERHRGFVAAHADRGLEPAPPIRCETLESEGERIADAVLACELAADALVCANDELALALQRTLMRGGLSVPEDVSVTGWDDMMAARYVTPGLTTVRQPVRELGALVVQRIEQLLGGDGASTLERRLPTTVVLRQSCGCA</sequence>
<keyword evidence="1" id="KW-0805">Transcription regulation</keyword>
<protein>
    <submittedName>
        <fullName evidence="5">LacI family transcriptional regulator</fullName>
    </submittedName>
</protein>
<evidence type="ECO:0000259" key="4">
    <source>
        <dbReference type="PROSITE" id="PS50932"/>
    </source>
</evidence>
<keyword evidence="3" id="KW-0804">Transcription</keyword>
<dbReference type="SMART" id="SM00354">
    <property type="entry name" value="HTH_LACI"/>
    <property type="match status" value="1"/>
</dbReference>
<dbReference type="PROSITE" id="PS50932">
    <property type="entry name" value="HTH_LACI_2"/>
    <property type="match status" value="1"/>
</dbReference>
<dbReference type="CDD" id="cd01392">
    <property type="entry name" value="HTH_LacI"/>
    <property type="match status" value="1"/>
</dbReference>
<dbReference type="CDD" id="cd06267">
    <property type="entry name" value="PBP1_LacI_sugar_binding-like"/>
    <property type="match status" value="1"/>
</dbReference>
<dbReference type="PANTHER" id="PTHR30146:SF109">
    <property type="entry name" value="HTH-TYPE TRANSCRIPTIONAL REGULATOR GALS"/>
    <property type="match status" value="1"/>
</dbReference>
<dbReference type="OrthoDB" id="3258243at2"/>
<dbReference type="Pfam" id="PF13377">
    <property type="entry name" value="Peripla_BP_3"/>
    <property type="match status" value="1"/>
</dbReference>
<dbReference type="PANTHER" id="PTHR30146">
    <property type="entry name" value="LACI-RELATED TRANSCRIPTIONAL REPRESSOR"/>
    <property type="match status" value="1"/>
</dbReference>
<evidence type="ECO:0000256" key="1">
    <source>
        <dbReference type="ARBA" id="ARBA00023015"/>
    </source>
</evidence>
<dbReference type="EMBL" id="CP019607">
    <property type="protein sequence ID" value="AQP49936.1"/>
    <property type="molecule type" value="Genomic_DNA"/>
</dbReference>
<dbReference type="STRING" id="399497.BW733_02890"/>
<dbReference type="GO" id="GO:0000976">
    <property type="term" value="F:transcription cis-regulatory region binding"/>
    <property type="evidence" value="ECO:0007669"/>
    <property type="project" value="TreeGrafter"/>
</dbReference>
<reference evidence="5 6" key="1">
    <citation type="journal article" date="2008" name="Int. J. Syst. Evol. Microbiol.">
        <title>Tessaracoccus flavescens sp. nov., isolated from marine sediment.</title>
        <authorList>
            <person name="Lee D.W."/>
            <person name="Lee S.D."/>
        </authorList>
    </citation>
    <scope>NUCLEOTIDE SEQUENCE [LARGE SCALE GENOMIC DNA]</scope>
    <source>
        <strain evidence="5 6">SST-39T</strain>
    </source>
</reference>
<keyword evidence="6" id="KW-1185">Reference proteome</keyword>
<evidence type="ECO:0000313" key="6">
    <source>
        <dbReference type="Proteomes" id="UP000188235"/>
    </source>
</evidence>